<dbReference type="RefSeq" id="WP_200197603.1">
    <property type="nucleotide sequence ID" value="NZ_JAENHM010000070.1"/>
</dbReference>
<evidence type="ECO:0000256" key="1">
    <source>
        <dbReference type="ARBA" id="ARBA00004442"/>
    </source>
</evidence>
<evidence type="ECO:0000313" key="9">
    <source>
        <dbReference type="Proteomes" id="UP000652760"/>
    </source>
</evidence>
<evidence type="ECO:0000256" key="4">
    <source>
        <dbReference type="ARBA" id="ARBA00023136"/>
    </source>
</evidence>
<proteinExistence type="inferred from homology"/>
<keyword evidence="9" id="KW-1185">Reference proteome</keyword>
<feature type="signal peptide" evidence="7">
    <location>
        <begin position="1"/>
        <end position="32"/>
    </location>
</feature>
<comment type="caution">
    <text evidence="8">The sequence shown here is derived from an EMBL/GenBank/DDBJ whole genome shotgun (WGS) entry which is preliminary data.</text>
</comment>
<evidence type="ECO:0000256" key="5">
    <source>
        <dbReference type="ARBA" id="ARBA00023237"/>
    </source>
</evidence>
<dbReference type="EMBL" id="JAENHM010000070">
    <property type="protein sequence ID" value="MBK1840876.1"/>
    <property type="molecule type" value="Genomic_DNA"/>
</dbReference>
<evidence type="ECO:0000256" key="7">
    <source>
        <dbReference type="SAM" id="SignalP"/>
    </source>
</evidence>
<evidence type="ECO:0000256" key="6">
    <source>
        <dbReference type="SAM" id="MobiDB-lite"/>
    </source>
</evidence>
<comment type="similarity">
    <text evidence="2">Belongs to the MipA/OmpV family.</text>
</comment>
<dbReference type="PANTHER" id="PTHR38776">
    <property type="entry name" value="MLTA-INTERACTING PROTEIN-RELATED"/>
    <property type="match status" value="1"/>
</dbReference>
<gene>
    <name evidence="8" type="ORF">JHL17_26075</name>
</gene>
<organism evidence="8 9">
    <name type="scientific">Azospirillum endophyticum</name>
    <dbReference type="NCBI Taxonomy" id="2800326"/>
    <lineage>
        <taxon>Bacteria</taxon>
        <taxon>Pseudomonadati</taxon>
        <taxon>Pseudomonadota</taxon>
        <taxon>Alphaproteobacteria</taxon>
        <taxon>Rhodospirillales</taxon>
        <taxon>Azospirillaceae</taxon>
        <taxon>Azospirillum</taxon>
    </lineage>
</organism>
<keyword evidence="4" id="KW-0472">Membrane</keyword>
<name>A0ABS1FBR4_9PROT</name>
<feature type="region of interest" description="Disordered" evidence="6">
    <location>
        <begin position="32"/>
        <end position="55"/>
    </location>
</feature>
<feature type="chain" id="PRO_5046191240" evidence="7">
    <location>
        <begin position="33"/>
        <end position="279"/>
    </location>
</feature>
<dbReference type="InterPro" id="IPR010583">
    <property type="entry name" value="MipA"/>
</dbReference>
<evidence type="ECO:0000256" key="3">
    <source>
        <dbReference type="ARBA" id="ARBA00022729"/>
    </source>
</evidence>
<accession>A0ABS1FBR4</accession>
<keyword evidence="5" id="KW-0998">Cell outer membrane</keyword>
<protein>
    <submittedName>
        <fullName evidence="8">MipA/OmpV family protein</fullName>
    </submittedName>
</protein>
<sequence>MTRPSASKRPIAAGVWLVLVSQLFSMTAPATAGTGVADSAPDDATLGATAPERRDTDHWTLGAGAAVAPRFQGADKYELQPVPLIDVKYGRFFAKVGEGIGVTVIETPAFTAGVSVNWMKGYDEDDVPTGVHGVDSALGARLFASARFQGVVATLAATQAVTERDRGLVVNAGLAYPITVTERFRVTPALGVSWANGKYMDSYFGIDSSESAASGLNRYEPSSGIKDVSLRINASYRLTDSISAVGSVGFTHLLGEAGKSPLVKKRTQPLGLVGLTYTF</sequence>
<dbReference type="Pfam" id="PF06629">
    <property type="entry name" value="MipA"/>
    <property type="match status" value="1"/>
</dbReference>
<keyword evidence="3 7" id="KW-0732">Signal</keyword>
<evidence type="ECO:0000313" key="8">
    <source>
        <dbReference type="EMBL" id="MBK1840876.1"/>
    </source>
</evidence>
<comment type="subcellular location">
    <subcellularLocation>
        <location evidence="1">Cell outer membrane</location>
    </subcellularLocation>
</comment>
<dbReference type="Proteomes" id="UP000652760">
    <property type="component" value="Unassembled WGS sequence"/>
</dbReference>
<reference evidence="9" key="1">
    <citation type="submission" date="2021-01" db="EMBL/GenBank/DDBJ databases">
        <title>Genome public.</title>
        <authorList>
            <person name="Liu C."/>
            <person name="Sun Q."/>
        </authorList>
    </citation>
    <scope>NUCLEOTIDE SEQUENCE [LARGE SCALE GENOMIC DNA]</scope>
    <source>
        <strain evidence="9">YIM B02556</strain>
    </source>
</reference>
<evidence type="ECO:0000256" key="2">
    <source>
        <dbReference type="ARBA" id="ARBA00005722"/>
    </source>
</evidence>
<dbReference type="PANTHER" id="PTHR38776:SF1">
    <property type="entry name" value="MLTA-INTERACTING PROTEIN-RELATED"/>
    <property type="match status" value="1"/>
</dbReference>